<dbReference type="Gene3D" id="1.20.1280.170">
    <property type="entry name" value="Exocyst complex component Exo70"/>
    <property type="match status" value="2"/>
</dbReference>
<comment type="similarity">
    <text evidence="1 4">Belongs to the EXO70 family.</text>
</comment>
<accession>A0AAD5Z6L2</accession>
<dbReference type="Pfam" id="PF03081">
    <property type="entry name" value="Exo70_C"/>
    <property type="match status" value="1"/>
</dbReference>
<reference evidence="7 8" key="1">
    <citation type="journal article" date="2022" name="Cell">
        <title>Repeat-based holocentromeres influence genome architecture and karyotype evolution.</title>
        <authorList>
            <person name="Hofstatter P.G."/>
            <person name="Thangavel G."/>
            <person name="Lux T."/>
            <person name="Neumann P."/>
            <person name="Vondrak T."/>
            <person name="Novak P."/>
            <person name="Zhang M."/>
            <person name="Costa L."/>
            <person name="Castellani M."/>
            <person name="Scott A."/>
            <person name="Toegelov H."/>
            <person name="Fuchs J."/>
            <person name="Mata-Sucre Y."/>
            <person name="Dias Y."/>
            <person name="Vanzela A.L.L."/>
            <person name="Huettel B."/>
            <person name="Almeida C.C.S."/>
            <person name="Simkova H."/>
            <person name="Souza G."/>
            <person name="Pedrosa-Harand A."/>
            <person name="Macas J."/>
            <person name="Mayer K.F.X."/>
            <person name="Houben A."/>
            <person name="Marques A."/>
        </authorList>
    </citation>
    <scope>NUCLEOTIDE SEQUENCE [LARGE SCALE GENOMIC DNA]</scope>
    <source>
        <strain evidence="7">RhyTen1mFocal</strain>
    </source>
</reference>
<dbReference type="GO" id="GO:0015031">
    <property type="term" value="P:protein transport"/>
    <property type="evidence" value="ECO:0007669"/>
    <property type="project" value="UniProtKB-KW"/>
</dbReference>
<evidence type="ECO:0000256" key="1">
    <source>
        <dbReference type="ARBA" id="ARBA00006756"/>
    </source>
</evidence>
<dbReference type="PANTHER" id="PTHR12542">
    <property type="entry name" value="EXOCYST COMPLEX PROTEIN EXO70"/>
    <property type="match status" value="1"/>
</dbReference>
<evidence type="ECO:0000256" key="4">
    <source>
        <dbReference type="RuleBase" id="RU365026"/>
    </source>
</evidence>
<dbReference type="PANTHER" id="PTHR12542:SF41">
    <property type="entry name" value="EXOCYST COMPLEX COMPONENT 7"/>
    <property type="match status" value="1"/>
</dbReference>
<proteinExistence type="inferred from homology"/>
<comment type="function">
    <text evidence="4">Component of the exocyst complex.</text>
</comment>
<name>A0AAD5Z6L2_9POAL</name>
<dbReference type="InterPro" id="IPR046364">
    <property type="entry name" value="Exo70_C"/>
</dbReference>
<dbReference type="EMBL" id="JAMRDG010000002">
    <property type="protein sequence ID" value="KAJ3687823.1"/>
    <property type="molecule type" value="Genomic_DNA"/>
</dbReference>
<keyword evidence="4" id="KW-0653">Protein transport</keyword>
<dbReference type="Proteomes" id="UP001210211">
    <property type="component" value="Unassembled WGS sequence"/>
</dbReference>
<organism evidence="7 8">
    <name type="scientific">Rhynchospora tenuis</name>
    <dbReference type="NCBI Taxonomy" id="198213"/>
    <lineage>
        <taxon>Eukaryota</taxon>
        <taxon>Viridiplantae</taxon>
        <taxon>Streptophyta</taxon>
        <taxon>Embryophyta</taxon>
        <taxon>Tracheophyta</taxon>
        <taxon>Spermatophyta</taxon>
        <taxon>Magnoliopsida</taxon>
        <taxon>Liliopsida</taxon>
        <taxon>Poales</taxon>
        <taxon>Cyperaceae</taxon>
        <taxon>Cyperoideae</taxon>
        <taxon>Rhynchosporeae</taxon>
        <taxon>Rhynchospora</taxon>
    </lineage>
</organism>
<feature type="domain" description="Exocyst complex subunit Exo70 C-terminal" evidence="6">
    <location>
        <begin position="164"/>
        <end position="307"/>
    </location>
</feature>
<dbReference type="GO" id="GO:0006887">
    <property type="term" value="P:exocytosis"/>
    <property type="evidence" value="ECO:0007669"/>
    <property type="project" value="UniProtKB-KW"/>
</dbReference>
<sequence length="351" mass="40030">MEDQLKKLKDHLTETLEKRRIKKEELEKVGVKIDERTSTHNAAIECTEFSSPTSPTRKEKASALPGLEALWAYRNLTKTIEQFEEIESAVEGVNKEEEILSKWPFQDLDVFFEAFDRLGDIQQFLYSKKSNKLIEDIRTRVNTLLRKAADDIKSVPSILEVVANKDKSTSLWFLLTGIHRLVKSLESSQSGKEWLEKKWIIDQSTALTRYKQEFMSASLAKVLTTLSREGLESPRKDIIAERLVAFDTQFEELHRAQCQLKVSDSKLRDELQVYASNTLATAYTSFLIYFRAIEDNIRHTDPDEIAKKVADFYEGEAPAQKENIGEVQDTACPEKSCTNSEDAGPSNPSPN</sequence>
<evidence type="ECO:0000313" key="7">
    <source>
        <dbReference type="EMBL" id="KAJ3687823.1"/>
    </source>
</evidence>
<dbReference type="GO" id="GO:0005546">
    <property type="term" value="F:phosphatidylinositol-4,5-bisphosphate binding"/>
    <property type="evidence" value="ECO:0007669"/>
    <property type="project" value="InterPro"/>
</dbReference>
<keyword evidence="3 4" id="KW-0268">Exocytosis</keyword>
<evidence type="ECO:0000256" key="3">
    <source>
        <dbReference type="ARBA" id="ARBA00022483"/>
    </source>
</evidence>
<evidence type="ECO:0000313" key="8">
    <source>
        <dbReference type="Proteomes" id="UP001210211"/>
    </source>
</evidence>
<evidence type="ECO:0000256" key="2">
    <source>
        <dbReference type="ARBA" id="ARBA00022448"/>
    </source>
</evidence>
<evidence type="ECO:0000259" key="6">
    <source>
        <dbReference type="Pfam" id="PF03081"/>
    </source>
</evidence>
<keyword evidence="2 4" id="KW-0813">Transport</keyword>
<evidence type="ECO:0000256" key="5">
    <source>
        <dbReference type="SAM" id="MobiDB-lite"/>
    </source>
</evidence>
<dbReference type="InterPro" id="IPR004140">
    <property type="entry name" value="Exo70"/>
</dbReference>
<dbReference type="InterPro" id="IPR016159">
    <property type="entry name" value="Cullin_repeat-like_dom_sf"/>
</dbReference>
<feature type="region of interest" description="Disordered" evidence="5">
    <location>
        <begin position="317"/>
        <end position="351"/>
    </location>
</feature>
<dbReference type="AlphaFoldDB" id="A0AAD5Z6L2"/>
<comment type="caution">
    <text evidence="7">The sequence shown here is derived from an EMBL/GenBank/DDBJ whole genome shotgun (WGS) entry which is preliminary data.</text>
</comment>
<keyword evidence="8" id="KW-1185">Reference proteome</keyword>
<dbReference type="SUPFAM" id="SSF74788">
    <property type="entry name" value="Cullin repeat-like"/>
    <property type="match status" value="1"/>
</dbReference>
<gene>
    <name evidence="7" type="ORF">LUZ61_016987</name>
</gene>
<protein>
    <recommendedName>
        <fullName evidence="4">Exocyst subunit Exo70 family protein</fullName>
    </recommendedName>
</protein>
<dbReference type="GO" id="GO:0000145">
    <property type="term" value="C:exocyst"/>
    <property type="evidence" value="ECO:0007669"/>
    <property type="project" value="InterPro"/>
</dbReference>